<sequence length="289" mass="33766">MNILYFVFGNNIEHYQQIYFSIYTALKNKAADDKVIVIAENSSYFNYLKDEIEIIDINQQIVQEWAGQYHFFWRVKVKALELIATKYPDKHIMYLDGDTFIFKNLESIKQALNQGQNFMHLNEGKLCELKTKTERTMWRQMKHKTFAGIVINEETCMWNAGLIAISKEHLGAINLALQLTDEMCAAGVTRRLIEQFSFGVATNHYVALKAADEWVGHYWGNKPQWNEVITTFIKKCYMQNLTLEQSLEAIDQLPLKDYPISVRNSSTQRKLKNLIDSFYKDKKAIYSKL</sequence>
<evidence type="ECO:0008006" key="3">
    <source>
        <dbReference type="Google" id="ProtNLM"/>
    </source>
</evidence>
<dbReference type="Proteomes" id="UP000243887">
    <property type="component" value="Unassembled WGS sequence"/>
</dbReference>
<proteinExistence type="predicted"/>
<organism evidence="1 2">
    <name type="scientific">Myroides guanonis</name>
    <dbReference type="NCBI Taxonomy" id="1150112"/>
    <lineage>
        <taxon>Bacteria</taxon>
        <taxon>Pseudomonadati</taxon>
        <taxon>Bacteroidota</taxon>
        <taxon>Flavobacteriia</taxon>
        <taxon>Flavobacteriales</taxon>
        <taxon>Flavobacteriaceae</taxon>
        <taxon>Myroides</taxon>
    </lineage>
</organism>
<dbReference type="RefSeq" id="WP_090677588.1">
    <property type="nucleotide sequence ID" value="NZ_FORU01000001.1"/>
</dbReference>
<name>A0A1I3L7D1_9FLAO</name>
<keyword evidence="2" id="KW-1185">Reference proteome</keyword>
<dbReference type="STRING" id="1150112.SAMN04487893_101204"/>
<reference evidence="2" key="1">
    <citation type="submission" date="2016-10" db="EMBL/GenBank/DDBJ databases">
        <authorList>
            <person name="Varghese N."/>
            <person name="Submissions S."/>
        </authorList>
    </citation>
    <scope>NUCLEOTIDE SEQUENCE [LARGE SCALE GENOMIC DNA]</scope>
    <source>
        <strain evidence="2">DSM 26542</strain>
    </source>
</reference>
<dbReference type="SUPFAM" id="SSF53448">
    <property type="entry name" value="Nucleotide-diphospho-sugar transferases"/>
    <property type="match status" value="1"/>
</dbReference>
<dbReference type="OrthoDB" id="850028at2"/>
<evidence type="ECO:0000313" key="2">
    <source>
        <dbReference type="Proteomes" id="UP000243887"/>
    </source>
</evidence>
<protein>
    <recommendedName>
        <fullName evidence="3">Glycosyl transferase family 8</fullName>
    </recommendedName>
</protein>
<accession>A0A1I3L7D1</accession>
<gene>
    <name evidence="1" type="ORF">SAMN04487893_101204</name>
</gene>
<dbReference type="AlphaFoldDB" id="A0A1I3L7D1"/>
<dbReference type="EMBL" id="FORU01000001">
    <property type="protein sequence ID" value="SFI80510.1"/>
    <property type="molecule type" value="Genomic_DNA"/>
</dbReference>
<evidence type="ECO:0000313" key="1">
    <source>
        <dbReference type="EMBL" id="SFI80510.1"/>
    </source>
</evidence>
<dbReference type="InterPro" id="IPR029044">
    <property type="entry name" value="Nucleotide-diphossugar_trans"/>
</dbReference>